<dbReference type="Pfam" id="PF08284">
    <property type="entry name" value="RVP_2"/>
    <property type="match status" value="1"/>
</dbReference>
<organism evidence="1">
    <name type="scientific">Tanacetum cinerariifolium</name>
    <name type="common">Dalmatian daisy</name>
    <name type="synonym">Chrysanthemum cinerariifolium</name>
    <dbReference type="NCBI Taxonomy" id="118510"/>
    <lineage>
        <taxon>Eukaryota</taxon>
        <taxon>Viridiplantae</taxon>
        <taxon>Streptophyta</taxon>
        <taxon>Embryophyta</taxon>
        <taxon>Tracheophyta</taxon>
        <taxon>Spermatophyta</taxon>
        <taxon>Magnoliopsida</taxon>
        <taxon>eudicotyledons</taxon>
        <taxon>Gunneridae</taxon>
        <taxon>Pentapetalae</taxon>
        <taxon>asterids</taxon>
        <taxon>campanulids</taxon>
        <taxon>Asterales</taxon>
        <taxon>Asteraceae</taxon>
        <taxon>Asteroideae</taxon>
        <taxon>Anthemideae</taxon>
        <taxon>Anthemidinae</taxon>
        <taxon>Tanacetum</taxon>
    </lineage>
</organism>
<dbReference type="AlphaFoldDB" id="A0A6L2KVF4"/>
<evidence type="ECO:0000313" key="1">
    <source>
        <dbReference type="EMBL" id="GEU52949.1"/>
    </source>
</evidence>
<comment type="caution">
    <text evidence="1">The sequence shown here is derived from an EMBL/GenBank/DDBJ whole genome shotgun (WGS) entry which is preliminary data.</text>
</comment>
<dbReference type="CDD" id="cd00303">
    <property type="entry name" value="retropepsin_like"/>
    <property type="match status" value="1"/>
</dbReference>
<protein>
    <recommendedName>
        <fullName evidence="2">Reverse transcriptase domain-containing protein</fullName>
    </recommendedName>
</protein>
<gene>
    <name evidence="1" type="ORF">Tci_024927</name>
</gene>
<proteinExistence type="predicted"/>
<dbReference type="PANTHER" id="PTHR33067">
    <property type="entry name" value="RNA-DIRECTED DNA POLYMERASE-RELATED"/>
    <property type="match status" value="1"/>
</dbReference>
<accession>A0A6L2KVF4</accession>
<dbReference type="Gene3D" id="2.40.70.10">
    <property type="entry name" value="Acid Proteases"/>
    <property type="match status" value="1"/>
</dbReference>
<name>A0A6L2KVF4_TANCI</name>
<dbReference type="EMBL" id="BKCJ010003095">
    <property type="protein sequence ID" value="GEU52949.1"/>
    <property type="molecule type" value="Genomic_DNA"/>
</dbReference>
<reference evidence="1" key="1">
    <citation type="journal article" date="2019" name="Sci. Rep.">
        <title>Draft genome of Tanacetum cinerariifolium, the natural source of mosquito coil.</title>
        <authorList>
            <person name="Yamashiro T."/>
            <person name="Shiraishi A."/>
            <person name="Satake H."/>
            <person name="Nakayama K."/>
        </authorList>
    </citation>
    <scope>NUCLEOTIDE SEQUENCE</scope>
</reference>
<dbReference type="PANTHER" id="PTHR33067:SF35">
    <property type="entry name" value="ASPARTIC PEPTIDASE DDI1-TYPE DOMAIN-CONTAINING PROTEIN"/>
    <property type="match status" value="1"/>
</dbReference>
<sequence>MSKNALADLGASVSVMPLSTYLNLGLGELAHTKLTVELADKKVKHPKGIAKNVLVGIGKFVFSVDFIIVDMPEDVKVPLILKRPFLSTAHANIDVFKRKITLRDKVEYKGKNVVGALMNVPIFVRKFSVVTYFAVVENMDGFRDQDIGDVILGEPFCKGSCLEAKRFNRYITIHNGNDNVTYQMARSHPRFKHLSNA</sequence>
<evidence type="ECO:0008006" key="2">
    <source>
        <dbReference type="Google" id="ProtNLM"/>
    </source>
</evidence>
<dbReference type="InterPro" id="IPR021109">
    <property type="entry name" value="Peptidase_aspartic_dom_sf"/>
</dbReference>